<gene>
    <name evidence="3" type="ORF">EV146_11067</name>
</gene>
<evidence type="ECO:0000313" key="4">
    <source>
        <dbReference type="Proteomes" id="UP000295689"/>
    </source>
</evidence>
<dbReference type="AlphaFoldDB" id="A0A4R2B8B8"/>
<proteinExistence type="predicted"/>
<evidence type="ECO:0000256" key="1">
    <source>
        <dbReference type="SAM" id="MobiDB-lite"/>
    </source>
</evidence>
<reference evidence="3 4" key="1">
    <citation type="journal article" date="2015" name="Stand. Genomic Sci.">
        <title>Genomic Encyclopedia of Bacterial and Archaeal Type Strains, Phase III: the genomes of soil and plant-associated and newly described type strains.</title>
        <authorList>
            <person name="Whitman W.B."/>
            <person name="Woyke T."/>
            <person name="Klenk H.P."/>
            <person name="Zhou Y."/>
            <person name="Lilburn T.G."/>
            <person name="Beck B.J."/>
            <person name="De Vos P."/>
            <person name="Vandamme P."/>
            <person name="Eisen J.A."/>
            <person name="Garrity G."/>
            <person name="Hugenholtz P."/>
            <person name="Kyrpides N.C."/>
        </authorList>
    </citation>
    <scope>NUCLEOTIDE SEQUENCE [LARGE SCALE GENOMIC DNA]</scope>
    <source>
        <strain evidence="3 4">CV53</strain>
    </source>
</reference>
<organism evidence="3 4">
    <name type="scientific">Mesobacillus foraminis</name>
    <dbReference type="NCBI Taxonomy" id="279826"/>
    <lineage>
        <taxon>Bacteria</taxon>
        <taxon>Bacillati</taxon>
        <taxon>Bacillota</taxon>
        <taxon>Bacilli</taxon>
        <taxon>Bacillales</taxon>
        <taxon>Bacillaceae</taxon>
        <taxon>Mesobacillus</taxon>
    </lineage>
</organism>
<feature type="compositionally biased region" description="Basic and acidic residues" evidence="1">
    <location>
        <begin position="260"/>
        <end position="278"/>
    </location>
</feature>
<keyword evidence="2" id="KW-0732">Signal</keyword>
<dbReference type="Proteomes" id="UP000295689">
    <property type="component" value="Unassembled WGS sequence"/>
</dbReference>
<comment type="caution">
    <text evidence="3">The sequence shown here is derived from an EMBL/GenBank/DDBJ whole genome shotgun (WGS) entry which is preliminary data.</text>
</comment>
<feature type="compositionally biased region" description="Polar residues" evidence="1">
    <location>
        <begin position="114"/>
        <end position="123"/>
    </location>
</feature>
<evidence type="ECO:0000256" key="2">
    <source>
        <dbReference type="SAM" id="SignalP"/>
    </source>
</evidence>
<dbReference type="RefSeq" id="WP_132009342.1">
    <property type="nucleotide sequence ID" value="NZ_JABUHM010000011.1"/>
</dbReference>
<feature type="signal peptide" evidence="2">
    <location>
        <begin position="1"/>
        <end position="23"/>
    </location>
</feature>
<feature type="compositionally biased region" description="Polar residues" evidence="1">
    <location>
        <begin position="167"/>
        <end position="178"/>
    </location>
</feature>
<accession>A0A4R2B8B8</accession>
<sequence length="278" mass="28669">MSTRTKGALAMVLAGAVTFSISAALLVEQSPKELIKRSASALNDNLKKTDIISRAEKTVNAQTPAVNDKKDVQTKVSSNPSALEKVPDNKNTSDAAIALVDENTKNVSKKTAEKSATNKQSDTAVPAPSAATRPETSVKPTRKTAVAVSPVPETTTARPAPKPSAPKQVTSKVTSPTKTETRIKAPVTTTDSASTTTKKDRTATAPSAPVKSIPATPAATKSAASPKAPAARTASATKGTNPANSAVKPANRGQEVSQTAKEKAAINKEQKGNKGEKL</sequence>
<name>A0A4R2B8B8_9BACI</name>
<feature type="region of interest" description="Disordered" evidence="1">
    <location>
        <begin position="106"/>
        <end position="278"/>
    </location>
</feature>
<feature type="compositionally biased region" description="Low complexity" evidence="1">
    <location>
        <begin position="214"/>
        <end position="238"/>
    </location>
</feature>
<evidence type="ECO:0000313" key="3">
    <source>
        <dbReference type="EMBL" id="TCN22583.1"/>
    </source>
</evidence>
<keyword evidence="4" id="KW-1185">Reference proteome</keyword>
<protein>
    <submittedName>
        <fullName evidence="3">Uncharacterized protein</fullName>
    </submittedName>
</protein>
<dbReference type="EMBL" id="SLVV01000010">
    <property type="protein sequence ID" value="TCN22583.1"/>
    <property type="molecule type" value="Genomic_DNA"/>
</dbReference>
<feature type="chain" id="PRO_5020335250" evidence="2">
    <location>
        <begin position="24"/>
        <end position="278"/>
    </location>
</feature>
<feature type="region of interest" description="Disordered" evidence="1">
    <location>
        <begin position="61"/>
        <end position="90"/>
    </location>
</feature>